<sequence length="468" mass="49765">MKSKPVYIYGGGNALHSIPHPSTAVMKFASLFYIAGLAPVLSGACLLPEERDGGLTKVVRRQSSSNGIAIGTGDRYSSGTIAPRGLGTQTTTLTSLLNVKEIASGLKGLASVYGISTFTTPYTTYNGAAITGGKAGGNGTCNNAYRVYLNSAIHARERGASDGLLYFIGDLLYANKNNVGLKYGSKSYTNAQVKSALSTGIVFVPLSNPDGVAYDQSSNSCWRKNRNPKSSTGAAASIGVDLNRNFDFLWDFTKLFASSARSSVASTSPSSETYHGTAAFSEPETQSIKWVMDTYSKVRWFIDLHSYAGDVLYSWGSDENQSQYTTMNFLNSAYNSVRGILTDTPGSGGGYGEYTPTAENSDNIKAATRIGSAMSTAAGRRYTVMPAADLYPTSGASDDYSYSRHFADTSKNLIHGYTIEFGFGNSAASCPFYPTQAQHNQNIQEIGAGFMEMLLSAVDIGVGDAVTC</sequence>
<organism evidence="9 10">
    <name type="scientific">Phlyctema vagabunda</name>
    <dbReference type="NCBI Taxonomy" id="108571"/>
    <lineage>
        <taxon>Eukaryota</taxon>
        <taxon>Fungi</taxon>
        <taxon>Dikarya</taxon>
        <taxon>Ascomycota</taxon>
        <taxon>Pezizomycotina</taxon>
        <taxon>Leotiomycetes</taxon>
        <taxon>Helotiales</taxon>
        <taxon>Dermateaceae</taxon>
        <taxon>Phlyctema</taxon>
    </lineage>
</organism>
<evidence type="ECO:0000259" key="8">
    <source>
        <dbReference type="PROSITE" id="PS52035"/>
    </source>
</evidence>
<evidence type="ECO:0000256" key="1">
    <source>
        <dbReference type="ARBA" id="ARBA00001947"/>
    </source>
</evidence>
<dbReference type="Gene3D" id="3.40.630.10">
    <property type="entry name" value="Zn peptidases"/>
    <property type="match status" value="1"/>
</dbReference>
<evidence type="ECO:0000256" key="6">
    <source>
        <dbReference type="ARBA" id="ARBA00023049"/>
    </source>
</evidence>
<evidence type="ECO:0000256" key="4">
    <source>
        <dbReference type="ARBA" id="ARBA00022801"/>
    </source>
</evidence>
<evidence type="ECO:0000256" key="2">
    <source>
        <dbReference type="ARBA" id="ARBA00005988"/>
    </source>
</evidence>
<dbReference type="EMBL" id="JBFCZG010000005">
    <property type="protein sequence ID" value="KAL3422363.1"/>
    <property type="molecule type" value="Genomic_DNA"/>
</dbReference>
<accession>A0ABR4PGF3</accession>
<feature type="domain" description="Peptidase M14" evidence="8">
    <location>
        <begin position="95"/>
        <end position="457"/>
    </location>
</feature>
<comment type="cofactor">
    <cofactor evidence="1">
        <name>Zn(2+)</name>
        <dbReference type="ChEBI" id="CHEBI:29105"/>
    </cofactor>
</comment>
<feature type="active site" description="Proton donor/acceptor" evidence="7">
    <location>
        <position position="420"/>
    </location>
</feature>
<dbReference type="PANTHER" id="PTHR11705:SF143">
    <property type="entry name" value="SLL0236 PROTEIN"/>
    <property type="match status" value="1"/>
</dbReference>
<evidence type="ECO:0000256" key="5">
    <source>
        <dbReference type="ARBA" id="ARBA00022833"/>
    </source>
</evidence>
<dbReference type="PANTHER" id="PTHR11705">
    <property type="entry name" value="PROTEASE FAMILY M14 CARBOXYPEPTIDASE A,B"/>
    <property type="match status" value="1"/>
</dbReference>
<dbReference type="SMART" id="SM00631">
    <property type="entry name" value="Zn_pept"/>
    <property type="match status" value="1"/>
</dbReference>
<evidence type="ECO:0000313" key="9">
    <source>
        <dbReference type="EMBL" id="KAL3422363.1"/>
    </source>
</evidence>
<keyword evidence="5" id="KW-0862">Zinc</keyword>
<gene>
    <name evidence="9" type="ORF">PVAG01_06519</name>
</gene>
<name>A0ABR4PGF3_9HELO</name>
<reference evidence="9 10" key="1">
    <citation type="submission" date="2024-06" db="EMBL/GenBank/DDBJ databases">
        <title>Complete genome of Phlyctema vagabunda strain 19-DSS-EL-015.</title>
        <authorList>
            <person name="Fiorenzani C."/>
        </authorList>
    </citation>
    <scope>NUCLEOTIDE SEQUENCE [LARGE SCALE GENOMIC DNA]</scope>
    <source>
        <strain evidence="9 10">19-DSS-EL-015</strain>
    </source>
</reference>
<comment type="caution">
    <text evidence="9">The sequence shown here is derived from an EMBL/GenBank/DDBJ whole genome shotgun (WGS) entry which is preliminary data.</text>
</comment>
<comment type="similarity">
    <text evidence="2 7">Belongs to the peptidase M14 family.</text>
</comment>
<keyword evidence="3" id="KW-0645">Protease</keyword>
<keyword evidence="10" id="KW-1185">Reference proteome</keyword>
<evidence type="ECO:0000256" key="3">
    <source>
        <dbReference type="ARBA" id="ARBA00022670"/>
    </source>
</evidence>
<evidence type="ECO:0000256" key="7">
    <source>
        <dbReference type="PROSITE-ProRule" id="PRU01379"/>
    </source>
</evidence>
<dbReference type="PROSITE" id="PS52035">
    <property type="entry name" value="PEPTIDASE_M14"/>
    <property type="match status" value="1"/>
</dbReference>
<dbReference type="SUPFAM" id="SSF53187">
    <property type="entry name" value="Zn-dependent exopeptidases"/>
    <property type="match status" value="1"/>
</dbReference>
<dbReference type="GO" id="GO:0004180">
    <property type="term" value="F:carboxypeptidase activity"/>
    <property type="evidence" value="ECO:0007669"/>
    <property type="project" value="UniProtKB-KW"/>
</dbReference>
<dbReference type="Proteomes" id="UP001629113">
    <property type="component" value="Unassembled WGS sequence"/>
</dbReference>
<proteinExistence type="inferred from homology"/>
<dbReference type="Pfam" id="PF00246">
    <property type="entry name" value="Peptidase_M14"/>
    <property type="match status" value="1"/>
</dbReference>
<keyword evidence="4" id="KW-0378">Hydrolase</keyword>
<keyword evidence="6" id="KW-0482">Metalloprotease</keyword>
<dbReference type="InterPro" id="IPR000834">
    <property type="entry name" value="Peptidase_M14"/>
</dbReference>
<evidence type="ECO:0000313" key="10">
    <source>
        <dbReference type="Proteomes" id="UP001629113"/>
    </source>
</evidence>
<protein>
    <submittedName>
        <fullName evidence="9">Carboxypeptidase O</fullName>
    </submittedName>
</protein>
<keyword evidence="9" id="KW-0121">Carboxypeptidase</keyword>